<dbReference type="STRING" id="1838280.A6M21_16900"/>
<feature type="compositionally biased region" description="Low complexity" evidence="1">
    <location>
        <begin position="20"/>
        <end position="32"/>
    </location>
</feature>
<sequence>MKMEDQANSISMAAGNLSATAEELSATTETLTGNARGIRDDHRRQTWQVETGRQRSADRREADGC</sequence>
<dbReference type="EMBL" id="LYVF01000036">
    <property type="protein sequence ID" value="OAT86167.1"/>
    <property type="molecule type" value="Genomic_DNA"/>
</dbReference>
<dbReference type="Proteomes" id="UP000078532">
    <property type="component" value="Unassembled WGS sequence"/>
</dbReference>
<gene>
    <name evidence="2" type="ORF">A6M21_16900</name>
</gene>
<keyword evidence="3" id="KW-1185">Reference proteome</keyword>
<feature type="region of interest" description="Disordered" evidence="1">
    <location>
        <begin position="20"/>
        <end position="65"/>
    </location>
</feature>
<evidence type="ECO:0000313" key="2">
    <source>
        <dbReference type="EMBL" id="OAT86167.1"/>
    </source>
</evidence>
<protein>
    <submittedName>
        <fullName evidence="2">Uncharacterized protein</fullName>
    </submittedName>
</protein>
<organism evidence="2 3">
    <name type="scientific">Desulfotomaculum copahuensis</name>
    <dbReference type="NCBI Taxonomy" id="1838280"/>
    <lineage>
        <taxon>Bacteria</taxon>
        <taxon>Bacillati</taxon>
        <taxon>Bacillota</taxon>
        <taxon>Clostridia</taxon>
        <taxon>Eubacteriales</taxon>
        <taxon>Desulfotomaculaceae</taxon>
        <taxon>Desulfotomaculum</taxon>
    </lineage>
</organism>
<proteinExistence type="predicted"/>
<accession>A0A1B7LIM0</accession>
<dbReference type="AlphaFoldDB" id="A0A1B7LIM0"/>
<evidence type="ECO:0000313" key="3">
    <source>
        <dbReference type="Proteomes" id="UP000078532"/>
    </source>
</evidence>
<evidence type="ECO:0000256" key="1">
    <source>
        <dbReference type="SAM" id="MobiDB-lite"/>
    </source>
</evidence>
<comment type="caution">
    <text evidence="2">The sequence shown here is derived from an EMBL/GenBank/DDBJ whole genome shotgun (WGS) entry which is preliminary data.</text>
</comment>
<name>A0A1B7LIM0_9FIRM</name>
<feature type="compositionally biased region" description="Basic and acidic residues" evidence="1">
    <location>
        <begin position="52"/>
        <end position="65"/>
    </location>
</feature>
<reference evidence="2 3" key="1">
    <citation type="submission" date="2016-04" db="EMBL/GenBank/DDBJ databases">
        <authorList>
            <person name="Evans L.H."/>
            <person name="Alamgir A."/>
            <person name="Owens N."/>
            <person name="Weber N.D."/>
            <person name="Virtaneva K."/>
            <person name="Barbian K."/>
            <person name="Babar A."/>
            <person name="Rosenke K."/>
        </authorList>
    </citation>
    <scope>NUCLEOTIDE SEQUENCE [LARGE SCALE GENOMIC DNA]</scope>
    <source>
        <strain evidence="2 3">LMa1</strain>
    </source>
</reference>